<evidence type="ECO:0000313" key="2">
    <source>
        <dbReference type="Proteomes" id="UP000006038"/>
    </source>
</evidence>
<name>J3NCX5_ORYBR</name>
<reference evidence="1" key="2">
    <citation type="submission" date="2013-04" db="UniProtKB">
        <authorList>
            <consortium name="EnsemblPlants"/>
        </authorList>
    </citation>
    <scope>IDENTIFICATION</scope>
</reference>
<sequence length="50" mass="5875">MSTLYHPIISIQSVAPSTDISNMYIIIHNWLLILLWKTHIMQVAELQRKI</sequence>
<dbReference type="Proteomes" id="UP000006038">
    <property type="component" value="Chromosome 12"/>
</dbReference>
<protein>
    <submittedName>
        <fullName evidence="1">Uncharacterized protein</fullName>
    </submittedName>
</protein>
<dbReference type="AlphaFoldDB" id="J3NCX5"/>
<dbReference type="Gramene" id="OB12G18330.1">
    <property type="protein sequence ID" value="OB12G18330.1"/>
    <property type="gene ID" value="OB12G18330"/>
</dbReference>
<reference evidence="1" key="1">
    <citation type="journal article" date="2013" name="Nat. Commun.">
        <title>Whole-genome sequencing of Oryza brachyantha reveals mechanisms underlying Oryza genome evolution.</title>
        <authorList>
            <person name="Chen J."/>
            <person name="Huang Q."/>
            <person name="Gao D."/>
            <person name="Wang J."/>
            <person name="Lang Y."/>
            <person name="Liu T."/>
            <person name="Li B."/>
            <person name="Bai Z."/>
            <person name="Luis Goicoechea J."/>
            <person name="Liang C."/>
            <person name="Chen C."/>
            <person name="Zhang W."/>
            <person name="Sun S."/>
            <person name="Liao Y."/>
            <person name="Zhang X."/>
            <person name="Yang L."/>
            <person name="Song C."/>
            <person name="Wang M."/>
            <person name="Shi J."/>
            <person name="Liu G."/>
            <person name="Liu J."/>
            <person name="Zhou H."/>
            <person name="Zhou W."/>
            <person name="Yu Q."/>
            <person name="An N."/>
            <person name="Chen Y."/>
            <person name="Cai Q."/>
            <person name="Wang B."/>
            <person name="Liu B."/>
            <person name="Min J."/>
            <person name="Huang Y."/>
            <person name="Wu H."/>
            <person name="Li Z."/>
            <person name="Zhang Y."/>
            <person name="Yin Y."/>
            <person name="Song W."/>
            <person name="Jiang J."/>
            <person name="Jackson S.A."/>
            <person name="Wing R.A."/>
            <person name="Wang J."/>
            <person name="Chen M."/>
        </authorList>
    </citation>
    <scope>NUCLEOTIDE SEQUENCE [LARGE SCALE GENOMIC DNA]</scope>
    <source>
        <strain evidence="1">cv. IRGC 101232</strain>
    </source>
</reference>
<organism evidence="1">
    <name type="scientific">Oryza brachyantha</name>
    <name type="common">malo sina</name>
    <dbReference type="NCBI Taxonomy" id="4533"/>
    <lineage>
        <taxon>Eukaryota</taxon>
        <taxon>Viridiplantae</taxon>
        <taxon>Streptophyta</taxon>
        <taxon>Embryophyta</taxon>
        <taxon>Tracheophyta</taxon>
        <taxon>Spermatophyta</taxon>
        <taxon>Magnoliopsida</taxon>
        <taxon>Liliopsida</taxon>
        <taxon>Poales</taxon>
        <taxon>Poaceae</taxon>
        <taxon>BOP clade</taxon>
        <taxon>Oryzoideae</taxon>
        <taxon>Oryzeae</taxon>
        <taxon>Oryzinae</taxon>
        <taxon>Oryza</taxon>
    </lineage>
</organism>
<proteinExistence type="predicted"/>
<dbReference type="EnsemblPlants" id="OB12G18330.1">
    <property type="protein sequence ID" value="OB12G18330.1"/>
    <property type="gene ID" value="OB12G18330"/>
</dbReference>
<dbReference type="HOGENOM" id="CLU_3127496_0_0_1"/>
<accession>J3NCX5</accession>
<keyword evidence="2" id="KW-1185">Reference proteome</keyword>
<evidence type="ECO:0000313" key="1">
    <source>
        <dbReference type="EnsemblPlants" id="OB12G18330.1"/>
    </source>
</evidence>